<dbReference type="PANTHER" id="PTHR43316">
    <property type="entry name" value="HYDROLASE, HALOACID DELAHOGENASE-RELATED"/>
    <property type="match status" value="1"/>
</dbReference>
<dbReference type="SFLD" id="SFLDG01129">
    <property type="entry name" value="C1.5:_HAD__Beta-PGM__Phosphata"/>
    <property type="match status" value="1"/>
</dbReference>
<evidence type="ECO:0000313" key="4">
    <source>
        <dbReference type="Proteomes" id="UP001321749"/>
    </source>
</evidence>
<dbReference type="PANTHER" id="PTHR43316:SF3">
    <property type="entry name" value="HALOACID DEHALOGENASE, TYPE II (AFU_ORTHOLOGUE AFUA_2G07750)-RELATED"/>
    <property type="match status" value="1"/>
</dbReference>
<dbReference type="NCBIfam" id="TIGR01428">
    <property type="entry name" value="HAD_type_II"/>
    <property type="match status" value="1"/>
</dbReference>
<dbReference type="Gene3D" id="3.40.50.1000">
    <property type="entry name" value="HAD superfamily/HAD-like"/>
    <property type="match status" value="1"/>
</dbReference>
<dbReference type="InterPro" id="IPR006439">
    <property type="entry name" value="HAD-SF_hydro_IA"/>
</dbReference>
<evidence type="ECO:0000313" key="3">
    <source>
        <dbReference type="EMBL" id="KAK4463962.1"/>
    </source>
</evidence>
<dbReference type="Proteomes" id="UP001321749">
    <property type="component" value="Unassembled WGS sequence"/>
</dbReference>
<dbReference type="SFLD" id="SFLDS00003">
    <property type="entry name" value="Haloacid_Dehalogenase"/>
    <property type="match status" value="1"/>
</dbReference>
<keyword evidence="2" id="KW-0378">Hydrolase</keyword>
<comment type="similarity">
    <text evidence="1">Belongs to the HAD-like hydrolase superfamily. S-2-haloalkanoic acid dehalogenase family.</text>
</comment>
<reference evidence="3" key="1">
    <citation type="journal article" date="2023" name="Mol. Phylogenet. Evol.">
        <title>Genome-scale phylogeny and comparative genomics of the fungal order Sordariales.</title>
        <authorList>
            <person name="Hensen N."/>
            <person name="Bonometti L."/>
            <person name="Westerberg I."/>
            <person name="Brannstrom I.O."/>
            <person name="Guillou S."/>
            <person name="Cros-Aarteil S."/>
            <person name="Calhoun S."/>
            <person name="Haridas S."/>
            <person name="Kuo A."/>
            <person name="Mondo S."/>
            <person name="Pangilinan J."/>
            <person name="Riley R."/>
            <person name="LaButti K."/>
            <person name="Andreopoulos B."/>
            <person name="Lipzen A."/>
            <person name="Chen C."/>
            <person name="Yan M."/>
            <person name="Daum C."/>
            <person name="Ng V."/>
            <person name="Clum A."/>
            <person name="Steindorff A."/>
            <person name="Ohm R.A."/>
            <person name="Martin F."/>
            <person name="Silar P."/>
            <person name="Natvig D.O."/>
            <person name="Lalanne C."/>
            <person name="Gautier V."/>
            <person name="Ament-Velasquez S.L."/>
            <person name="Kruys A."/>
            <person name="Hutchinson M.I."/>
            <person name="Powell A.J."/>
            <person name="Barry K."/>
            <person name="Miller A.N."/>
            <person name="Grigoriev I.V."/>
            <person name="Debuchy R."/>
            <person name="Gladieux P."/>
            <person name="Hiltunen Thoren M."/>
            <person name="Johannesson H."/>
        </authorList>
    </citation>
    <scope>NUCLEOTIDE SEQUENCE</scope>
    <source>
        <strain evidence="3">PSN324</strain>
    </source>
</reference>
<dbReference type="Pfam" id="PF00702">
    <property type="entry name" value="Hydrolase"/>
    <property type="match status" value="1"/>
</dbReference>
<dbReference type="InterPro" id="IPR051540">
    <property type="entry name" value="S-2-haloacid_dehalogenase"/>
</dbReference>
<dbReference type="EMBL" id="MU864953">
    <property type="protein sequence ID" value="KAK4463962.1"/>
    <property type="molecule type" value="Genomic_DNA"/>
</dbReference>
<evidence type="ECO:0000256" key="2">
    <source>
        <dbReference type="ARBA" id="ARBA00022801"/>
    </source>
</evidence>
<dbReference type="NCBIfam" id="TIGR01493">
    <property type="entry name" value="HAD-SF-IA-v2"/>
    <property type="match status" value="1"/>
</dbReference>
<gene>
    <name evidence="3" type="ORF">QBC42DRAFT_221587</name>
</gene>
<proteinExistence type="inferred from homology"/>
<dbReference type="SUPFAM" id="SSF56784">
    <property type="entry name" value="HAD-like"/>
    <property type="match status" value="1"/>
</dbReference>
<reference evidence="3" key="2">
    <citation type="submission" date="2023-06" db="EMBL/GenBank/DDBJ databases">
        <authorList>
            <consortium name="Lawrence Berkeley National Laboratory"/>
            <person name="Mondo S.J."/>
            <person name="Hensen N."/>
            <person name="Bonometti L."/>
            <person name="Westerberg I."/>
            <person name="Brannstrom I.O."/>
            <person name="Guillou S."/>
            <person name="Cros-Aarteil S."/>
            <person name="Calhoun S."/>
            <person name="Haridas S."/>
            <person name="Kuo A."/>
            <person name="Pangilinan J."/>
            <person name="Riley R."/>
            <person name="Labutti K."/>
            <person name="Andreopoulos B."/>
            <person name="Lipzen A."/>
            <person name="Chen C."/>
            <person name="Yanf M."/>
            <person name="Daum C."/>
            <person name="Ng V."/>
            <person name="Clum A."/>
            <person name="Steindorff A."/>
            <person name="Ohm R."/>
            <person name="Martin F."/>
            <person name="Silar P."/>
            <person name="Natvig D."/>
            <person name="Lalanne C."/>
            <person name="Gautier V."/>
            <person name="Ament-Velasquez S.L."/>
            <person name="Kruys A."/>
            <person name="Hutchinson M.I."/>
            <person name="Powell A.J."/>
            <person name="Barry K."/>
            <person name="Miller A.N."/>
            <person name="Grigoriev I.V."/>
            <person name="Debuchy R."/>
            <person name="Gladieux P."/>
            <person name="Thoren M.H."/>
            <person name="Johannesson H."/>
        </authorList>
    </citation>
    <scope>NUCLEOTIDE SEQUENCE</scope>
    <source>
        <strain evidence="3">PSN324</strain>
    </source>
</reference>
<dbReference type="Gene3D" id="1.10.150.240">
    <property type="entry name" value="Putative phosphatase, domain 2"/>
    <property type="match status" value="1"/>
</dbReference>
<dbReference type="GO" id="GO:0016791">
    <property type="term" value="F:phosphatase activity"/>
    <property type="evidence" value="ECO:0007669"/>
    <property type="project" value="UniProtKB-ARBA"/>
</dbReference>
<dbReference type="InterPro" id="IPR036412">
    <property type="entry name" value="HAD-like_sf"/>
</dbReference>
<dbReference type="InterPro" id="IPR023198">
    <property type="entry name" value="PGP-like_dom2"/>
</dbReference>
<dbReference type="InterPro" id="IPR023214">
    <property type="entry name" value="HAD_sf"/>
</dbReference>
<keyword evidence="4" id="KW-1185">Reference proteome</keyword>
<dbReference type="PRINTS" id="PR00413">
    <property type="entry name" value="HADHALOGNASE"/>
</dbReference>
<evidence type="ECO:0000256" key="1">
    <source>
        <dbReference type="ARBA" id="ARBA00008106"/>
    </source>
</evidence>
<accession>A0AAV9HTG3</accession>
<sequence>MTITITTTTTATSSPKPLPGVKAFTFDVFGTLVSWRDTVAAALESSISFPPPSSSSSSPTPTELANLWRASYSTFTTTYDPSRDPWKDVDTHHHESLISLLEAHRIPLPASPDLETLSRIWHFLPPRPDAPAGLRTLTRHYKTATLSNGNTSLLRDLAALGRLEFTQIISAEDFKAYKPNSKVYLGACEKLGGLEPKEVAMVAAHLGDLDAARKLGFRTVYLERSGEEGWGPDEERYKAAKDWVDVWVADGEGGLEEVVRRLGLVVA</sequence>
<protein>
    <submittedName>
        <fullName evidence="3">HAD-like domain-containing protein</fullName>
    </submittedName>
</protein>
<dbReference type="GO" id="GO:0019120">
    <property type="term" value="F:hydrolase activity, acting on acid halide bonds, in C-halide compounds"/>
    <property type="evidence" value="ECO:0007669"/>
    <property type="project" value="InterPro"/>
</dbReference>
<dbReference type="AlphaFoldDB" id="A0AAV9HTG3"/>
<comment type="caution">
    <text evidence="3">The sequence shown here is derived from an EMBL/GenBank/DDBJ whole genome shotgun (WGS) entry which is preliminary data.</text>
</comment>
<name>A0AAV9HTG3_9PEZI</name>
<organism evidence="3 4">
    <name type="scientific">Cladorrhinum samala</name>
    <dbReference type="NCBI Taxonomy" id="585594"/>
    <lineage>
        <taxon>Eukaryota</taxon>
        <taxon>Fungi</taxon>
        <taxon>Dikarya</taxon>
        <taxon>Ascomycota</taxon>
        <taxon>Pezizomycotina</taxon>
        <taxon>Sordariomycetes</taxon>
        <taxon>Sordariomycetidae</taxon>
        <taxon>Sordariales</taxon>
        <taxon>Podosporaceae</taxon>
        <taxon>Cladorrhinum</taxon>
    </lineage>
</organism>
<dbReference type="InterPro" id="IPR006328">
    <property type="entry name" value="2-HAD"/>
</dbReference>